<gene>
    <name evidence="1" type="ORF">GDO78_018213</name>
</gene>
<dbReference type="Proteomes" id="UP000770717">
    <property type="component" value="Unassembled WGS sequence"/>
</dbReference>
<proteinExistence type="predicted"/>
<sequence length="68" mass="7583">MGAKLALLLHAMNTDDDVWHGAFDSRTDNRLAADELLMAIPGNKLLLQLYSLPSVPYSITYCPLTYRS</sequence>
<evidence type="ECO:0000313" key="2">
    <source>
        <dbReference type="Proteomes" id="UP000770717"/>
    </source>
</evidence>
<dbReference type="AlphaFoldDB" id="A0A8J6E7V6"/>
<comment type="caution">
    <text evidence="1">The sequence shown here is derived from an EMBL/GenBank/DDBJ whole genome shotgun (WGS) entry which is preliminary data.</text>
</comment>
<evidence type="ECO:0000313" key="1">
    <source>
        <dbReference type="EMBL" id="KAG9461078.1"/>
    </source>
</evidence>
<protein>
    <submittedName>
        <fullName evidence="1">Uncharacterized protein</fullName>
    </submittedName>
</protein>
<keyword evidence="2" id="KW-1185">Reference proteome</keyword>
<accession>A0A8J6E7V6</accession>
<reference evidence="1" key="1">
    <citation type="thesis" date="2020" institute="ProQuest LLC" country="789 East Eisenhower Parkway, Ann Arbor, MI, USA">
        <title>Comparative Genomics and Chromosome Evolution.</title>
        <authorList>
            <person name="Mudd A.B."/>
        </authorList>
    </citation>
    <scope>NUCLEOTIDE SEQUENCE</scope>
    <source>
        <strain evidence="1">HN-11 Male</strain>
        <tissue evidence="1">Kidney and liver</tissue>
    </source>
</reference>
<name>A0A8J6E7V6_ELECQ</name>
<dbReference type="EMBL" id="WNTK01029664">
    <property type="protein sequence ID" value="KAG9461078.1"/>
    <property type="molecule type" value="Genomic_DNA"/>
</dbReference>
<organism evidence="1 2">
    <name type="scientific">Eleutherodactylus coqui</name>
    <name type="common">Puerto Rican coqui</name>
    <dbReference type="NCBI Taxonomy" id="57060"/>
    <lineage>
        <taxon>Eukaryota</taxon>
        <taxon>Metazoa</taxon>
        <taxon>Chordata</taxon>
        <taxon>Craniata</taxon>
        <taxon>Vertebrata</taxon>
        <taxon>Euteleostomi</taxon>
        <taxon>Amphibia</taxon>
        <taxon>Batrachia</taxon>
        <taxon>Anura</taxon>
        <taxon>Neobatrachia</taxon>
        <taxon>Hyloidea</taxon>
        <taxon>Eleutherodactylidae</taxon>
        <taxon>Eleutherodactylinae</taxon>
        <taxon>Eleutherodactylus</taxon>
        <taxon>Eleutherodactylus</taxon>
    </lineage>
</organism>